<evidence type="ECO:0000313" key="1">
    <source>
        <dbReference type="EMBL" id="XCM83505.1"/>
    </source>
</evidence>
<gene>
    <name evidence="1" type="ORF">ABWK59_33585</name>
</gene>
<protein>
    <submittedName>
        <fullName evidence="1">Uncharacterized protein</fullName>
    </submittedName>
</protein>
<sequence length="176" mass="18751">MTIPAPHTITTGRQFRALLRLLVEHLDGLGPDAPQVDDLLQRWAAALPDGAPDPGWPGLADQLLGALAAPAHGPAEPAPLDGPPVATSTELRLLLAALAADFARDRAWRADRRARGQWAGDGGGWASASLAGFLESWESWLDDSLHRPPAFPDVPPIEPVTWASVAWQLGAARVYE</sequence>
<accession>A0AAU8K8C5</accession>
<organism evidence="1">
    <name type="scientific">Kitasatospora camelliae</name>
    <dbReference type="NCBI Taxonomy" id="3156397"/>
    <lineage>
        <taxon>Bacteria</taxon>
        <taxon>Bacillati</taxon>
        <taxon>Actinomycetota</taxon>
        <taxon>Actinomycetes</taxon>
        <taxon>Kitasatosporales</taxon>
        <taxon>Streptomycetaceae</taxon>
        <taxon>Kitasatospora</taxon>
    </lineage>
</organism>
<dbReference type="RefSeq" id="WP_354644441.1">
    <property type="nucleotide sequence ID" value="NZ_CP159872.1"/>
</dbReference>
<dbReference type="AlphaFoldDB" id="A0AAU8K8C5"/>
<dbReference type="EMBL" id="CP159872">
    <property type="protein sequence ID" value="XCM83505.1"/>
    <property type="molecule type" value="Genomic_DNA"/>
</dbReference>
<dbReference type="KEGG" id="kcm:ABWK59_33585"/>
<proteinExistence type="predicted"/>
<reference evidence="1" key="1">
    <citation type="submission" date="2024-06" db="EMBL/GenBank/DDBJ databases">
        <title>The genome sequences of Kitasatospora sp. strain HUAS MG31.</title>
        <authorList>
            <person name="Mo P."/>
        </authorList>
    </citation>
    <scope>NUCLEOTIDE SEQUENCE</scope>
    <source>
        <strain evidence="1">HUAS MG31</strain>
    </source>
</reference>
<name>A0AAU8K8C5_9ACTN</name>